<reference evidence="7" key="1">
    <citation type="submission" date="2022-11" db="UniProtKB">
        <authorList>
            <consortium name="WormBaseParasite"/>
        </authorList>
    </citation>
    <scope>IDENTIFICATION</scope>
</reference>
<evidence type="ECO:0000313" key="7">
    <source>
        <dbReference type="WBParaSite" id="sdigi.contig33.g2383.t1"/>
    </source>
</evidence>
<dbReference type="GO" id="GO:0005886">
    <property type="term" value="C:plasma membrane"/>
    <property type="evidence" value="ECO:0007669"/>
    <property type="project" value="TreeGrafter"/>
</dbReference>
<evidence type="ECO:0000256" key="1">
    <source>
        <dbReference type="ARBA" id="ARBA00004141"/>
    </source>
</evidence>
<protein>
    <submittedName>
        <fullName evidence="7">Tetraspanin</fullName>
    </submittedName>
</protein>
<keyword evidence="4 5" id="KW-0472">Membrane</keyword>
<name>A0A915PQW8_9BILA</name>
<dbReference type="SUPFAM" id="SSF48652">
    <property type="entry name" value="Tetraspanin"/>
    <property type="match status" value="1"/>
</dbReference>
<dbReference type="InterPro" id="IPR011990">
    <property type="entry name" value="TPR-like_helical_dom_sf"/>
</dbReference>
<feature type="transmembrane region" description="Helical" evidence="5">
    <location>
        <begin position="57"/>
        <end position="80"/>
    </location>
</feature>
<organism evidence="6 7">
    <name type="scientific">Setaria digitata</name>
    <dbReference type="NCBI Taxonomy" id="48799"/>
    <lineage>
        <taxon>Eukaryota</taxon>
        <taxon>Metazoa</taxon>
        <taxon>Ecdysozoa</taxon>
        <taxon>Nematoda</taxon>
        <taxon>Chromadorea</taxon>
        <taxon>Rhabditida</taxon>
        <taxon>Spirurina</taxon>
        <taxon>Spiruromorpha</taxon>
        <taxon>Filarioidea</taxon>
        <taxon>Setariidae</taxon>
        <taxon>Setaria</taxon>
    </lineage>
</organism>
<evidence type="ECO:0000256" key="5">
    <source>
        <dbReference type="SAM" id="Phobius"/>
    </source>
</evidence>
<evidence type="ECO:0000256" key="3">
    <source>
        <dbReference type="ARBA" id="ARBA00022989"/>
    </source>
</evidence>
<dbReference type="Proteomes" id="UP000887581">
    <property type="component" value="Unplaced"/>
</dbReference>
<dbReference type="PANTHER" id="PTHR19282">
    <property type="entry name" value="TETRASPANIN"/>
    <property type="match status" value="1"/>
</dbReference>
<dbReference type="WBParaSite" id="sdigi.contig33.g2383.t1">
    <property type="protein sequence ID" value="sdigi.contig33.g2383.t1"/>
    <property type="gene ID" value="sdigi.contig33.g2383"/>
</dbReference>
<dbReference type="AlphaFoldDB" id="A0A915PQW8"/>
<evidence type="ECO:0000313" key="6">
    <source>
        <dbReference type="Proteomes" id="UP000887581"/>
    </source>
</evidence>
<keyword evidence="3 5" id="KW-1133">Transmembrane helix</keyword>
<dbReference type="PANTHER" id="PTHR19282:SF555">
    <property type="entry name" value="TETRASPANIN-2A"/>
    <property type="match status" value="1"/>
</dbReference>
<dbReference type="InterPro" id="IPR008952">
    <property type="entry name" value="Tetraspanin_EC2_sf"/>
</dbReference>
<keyword evidence="2 5" id="KW-0812">Transmembrane</keyword>
<feature type="transmembrane region" description="Helical" evidence="5">
    <location>
        <begin position="315"/>
        <end position="336"/>
    </location>
</feature>
<proteinExistence type="predicted"/>
<comment type="subcellular location">
    <subcellularLocation>
        <location evidence="1">Membrane</location>
        <topology evidence="1">Multi-pass membrane protein</topology>
    </subcellularLocation>
</comment>
<accession>A0A915PQW8</accession>
<dbReference type="Gene3D" id="1.10.1450.10">
    <property type="entry name" value="Tetraspanin"/>
    <property type="match status" value="1"/>
</dbReference>
<dbReference type="SUPFAM" id="SSF48452">
    <property type="entry name" value="TPR-like"/>
    <property type="match status" value="1"/>
</dbReference>
<dbReference type="InterPro" id="IPR018499">
    <property type="entry name" value="Tetraspanin/Peripherin"/>
</dbReference>
<keyword evidence="6" id="KW-1185">Reference proteome</keyword>
<evidence type="ECO:0000256" key="4">
    <source>
        <dbReference type="ARBA" id="ARBA00023136"/>
    </source>
</evidence>
<feature type="transmembrane region" description="Helical" evidence="5">
    <location>
        <begin position="9"/>
        <end position="34"/>
    </location>
</feature>
<evidence type="ECO:0000256" key="2">
    <source>
        <dbReference type="ARBA" id="ARBA00022692"/>
    </source>
</evidence>
<dbReference type="Pfam" id="PF00335">
    <property type="entry name" value="Tetraspanin"/>
    <property type="match status" value="2"/>
</dbReference>
<sequence length="1028" mass="118591">MNGSSNDNLVLNLCVPELQLTGLALIFLSLWALLDPRRNYLLDLVDFSEDDPLLRQAIYLALFTGSVTLIVGFIGCCGTIKKSLYLLISFVGDKLSVYLTKLTYDRYYRLYWVTPLIDIIQYYFLTTDFDQKLKWLIRENYGVGTGVDHSAKVTVLVDRLQFNEQCCGSVNYKEWNASRWRTSSRTDADLFLQQPQSGFDALPITCCVQLNGATPMNPVARSLARCQQSQANKFWRHQTQQCCGATGPYDYYDSFWYKTNTQRGTISFVPQSCCKQLQEARAWFIKPIDPMCTTYNYYTSAFNSSVNVQGCHEKLLNWLTIQTIIFVAVGLSFAAFQVPLVLDISNNEVALVHSDSRSLQVDPDHFVHHFHQLIRLTEHSGVSQNQIFERMVKKKNKHRKKVNNRGCSAKQKLPKEKGYQAKEVTRNTSVRVRSDMEPVSNPILLWSNSKAENISRTPGGIRDECPEYAKLTEHRRLAAKYHDKGDQKFLAKDFRGAYDDFLRAMKILGEHGSITDGFGRDGKMLRVYQDKCCICFWVLYRTERNLSHFRKCFECYNKLIEKDLSHAFWYKRRAILLRDECHAYKSAYEDFVLFTALMREYRLTVTKEEVDDTIYCFYQTANMAWSLEKEKLNIKKPFLTSDWINLWALCPCDDVLLEDLLSVRAEDKDPQNKSTLSESAYKDALKQTVRGYHSLVVDTLLGVYISGQGLHRAESLLLLALIYSQIDSNEVYNYLDTFIAFWEVDQFRVPIRRRKQILMRYMSIARALLISPLKDINLSMFSSKEQAQFYIQTALTVILRLQLLEGTVESRIERNLLNMAKLENIENLCDRAIKADKQSLYAGMLREYTVVEIALIDDTNNHSSYALNVLEEYIEVIQDQFRPEHQLFSLWCLFSAYFINGFTDEAIAYGMELEKDLLFPGFIASFLVENECPLTENIDTECVLNCINQIEKRLDHDPENFRLYLNIAEFHYHLISDAIPGTGSPLHLFTSGSSVLIVHIDLPSFFLNGPIMLLVTAAHNFIKRFVGA</sequence>
<dbReference type="Gene3D" id="1.25.40.10">
    <property type="entry name" value="Tetratricopeptide repeat domain"/>
    <property type="match status" value="1"/>
</dbReference>